<gene>
    <name evidence="1" type="ORF">CFN78_08645</name>
</gene>
<dbReference type="Gene3D" id="1.10.10.10">
    <property type="entry name" value="Winged helix-like DNA-binding domain superfamily/Winged helix DNA-binding domain"/>
    <property type="match status" value="1"/>
</dbReference>
<name>A0A263D5D7_9PSEU</name>
<evidence type="ECO:0000313" key="2">
    <source>
        <dbReference type="Proteomes" id="UP000242444"/>
    </source>
</evidence>
<sequence>MKIHFTDADLACTRLAILGQVPESLFALDLLRRGAGGHAFSGWRNRVAADDRVRAALEIARSTTSMLEQYHIIQRSLQNAEGAERVTAEQKRLTRDVRAFFDTAVEPFWSRVRGRLEADRGARGRITLSGGLDLMLQTLHPKIRWKMPVLEIPGRDRPDIHLDGRGLVLTPSLFRFDKPATFVDRTPDGPQPVLAYPIPLDLAGVSGLWNDDGVNERALGALVGRTRTAVLRNLTESRSTGELGREIGISAAAVSQHTGVLRAAGLIATSRTTRGAQHTLTPLGSALLHG</sequence>
<dbReference type="InParanoid" id="A0A263D5D7"/>
<comment type="caution">
    <text evidence="1">The sequence shown here is derived from an EMBL/GenBank/DDBJ whole genome shotgun (WGS) entry which is preliminary data.</text>
</comment>
<dbReference type="SUPFAM" id="SSF46785">
    <property type="entry name" value="Winged helix' DNA-binding domain"/>
    <property type="match status" value="1"/>
</dbReference>
<dbReference type="OrthoDB" id="3808065at2"/>
<dbReference type="InterPro" id="IPR036390">
    <property type="entry name" value="WH_DNA-bd_sf"/>
</dbReference>
<dbReference type="InterPro" id="IPR011991">
    <property type="entry name" value="ArsR-like_HTH"/>
</dbReference>
<dbReference type="RefSeq" id="WP_094862108.1">
    <property type="nucleotide sequence ID" value="NZ_NKYE01000004.1"/>
</dbReference>
<evidence type="ECO:0000313" key="1">
    <source>
        <dbReference type="EMBL" id="OZM73591.1"/>
    </source>
</evidence>
<dbReference type="InterPro" id="IPR036388">
    <property type="entry name" value="WH-like_DNA-bd_sf"/>
</dbReference>
<dbReference type="EMBL" id="NKYE01000004">
    <property type="protein sequence ID" value="OZM73591.1"/>
    <property type="molecule type" value="Genomic_DNA"/>
</dbReference>
<dbReference type="AlphaFoldDB" id="A0A263D5D7"/>
<dbReference type="Proteomes" id="UP000242444">
    <property type="component" value="Unassembled WGS sequence"/>
</dbReference>
<protein>
    <submittedName>
        <fullName evidence="1">ArsR family transcriptional regulator</fullName>
    </submittedName>
</protein>
<keyword evidence="2" id="KW-1185">Reference proteome</keyword>
<reference evidence="1 2" key="1">
    <citation type="submission" date="2017-07" db="EMBL/GenBank/DDBJ databases">
        <title>Amycolatopsis antarcticus sp. nov., isolated from the surface of an Antarcticus brown macroalga.</title>
        <authorList>
            <person name="Wang J."/>
            <person name="Leiva S."/>
            <person name="Huang J."/>
            <person name="Huang Y."/>
        </authorList>
    </citation>
    <scope>NUCLEOTIDE SEQUENCE [LARGE SCALE GENOMIC DNA]</scope>
    <source>
        <strain evidence="1 2">AU-G6</strain>
    </source>
</reference>
<proteinExistence type="predicted"/>
<dbReference type="CDD" id="cd00090">
    <property type="entry name" value="HTH_ARSR"/>
    <property type="match status" value="1"/>
</dbReference>
<organism evidence="1 2">
    <name type="scientific">Amycolatopsis antarctica</name>
    <dbReference type="NCBI Taxonomy" id="1854586"/>
    <lineage>
        <taxon>Bacteria</taxon>
        <taxon>Bacillati</taxon>
        <taxon>Actinomycetota</taxon>
        <taxon>Actinomycetes</taxon>
        <taxon>Pseudonocardiales</taxon>
        <taxon>Pseudonocardiaceae</taxon>
        <taxon>Amycolatopsis</taxon>
    </lineage>
</organism>
<accession>A0A263D5D7</accession>